<proteinExistence type="predicted"/>
<organism evidence="1 2">
    <name type="scientific">Ramlibacter agri</name>
    <dbReference type="NCBI Taxonomy" id="2728837"/>
    <lineage>
        <taxon>Bacteria</taxon>
        <taxon>Pseudomonadati</taxon>
        <taxon>Pseudomonadota</taxon>
        <taxon>Betaproteobacteria</taxon>
        <taxon>Burkholderiales</taxon>
        <taxon>Comamonadaceae</taxon>
        <taxon>Ramlibacter</taxon>
    </lineage>
</organism>
<keyword evidence="2" id="KW-1185">Reference proteome</keyword>
<comment type="caution">
    <text evidence="1">The sequence shown here is derived from an EMBL/GenBank/DDBJ whole genome shotgun (WGS) entry which is preliminary data.</text>
</comment>
<dbReference type="Proteomes" id="UP000541185">
    <property type="component" value="Unassembled WGS sequence"/>
</dbReference>
<name>A0A848H5X6_9BURK</name>
<accession>A0A848H5X6</accession>
<dbReference type="RefSeq" id="WP_169420213.1">
    <property type="nucleotide sequence ID" value="NZ_JABBFX010000002.1"/>
</dbReference>
<evidence type="ECO:0000313" key="2">
    <source>
        <dbReference type="Proteomes" id="UP000541185"/>
    </source>
</evidence>
<dbReference type="EMBL" id="JABBFX010000002">
    <property type="protein sequence ID" value="NML45907.1"/>
    <property type="molecule type" value="Genomic_DNA"/>
</dbReference>
<protein>
    <submittedName>
        <fullName evidence="1">Uncharacterized protein</fullName>
    </submittedName>
</protein>
<gene>
    <name evidence="1" type="ORF">HHL11_19315</name>
</gene>
<evidence type="ECO:0000313" key="1">
    <source>
        <dbReference type="EMBL" id="NML45907.1"/>
    </source>
</evidence>
<sequence>MNNKPTNINLHGVENASAACFNLNNDGATLTIYTSRPDARVISDFRSGEAKFSLFEYEGVAFFMSNFGANGWLDAPFHAAMNPPGTAGVPDEFVAGKHHLALAVIACDAQSGEQYGARLVTLSKEFSAYLIATAHDQLAVPIGRSEYERVINKAYAAFSASRMAREAVVRCKGGAQEAEESPSLGGDRAAVQRSAVTEFVHVTLDTGQTCVQRTESVGMAARALLMKLIVESRETGWTDLELGDETYPLHIDVKDSNLTCQLCMQFEQGPVPVVTMGVALDPSSSTEFWRELHELPGHGPLLSDPSRPPSAPWIAAVLNEFECLWAAQGPQIPQYFEVLTWAGGFERCMAFAFADFAALESSAS</sequence>
<dbReference type="AlphaFoldDB" id="A0A848H5X6"/>
<reference evidence="1 2" key="1">
    <citation type="submission" date="2020-04" db="EMBL/GenBank/DDBJ databases">
        <title>Ramlibacter sp. G-1-2-2 isolated from soil.</title>
        <authorList>
            <person name="Dahal R.H."/>
        </authorList>
    </citation>
    <scope>NUCLEOTIDE SEQUENCE [LARGE SCALE GENOMIC DNA]</scope>
    <source>
        <strain evidence="1 2">G-1-2-2</strain>
    </source>
</reference>